<evidence type="ECO:0000313" key="1">
    <source>
        <dbReference type="EMBL" id="GAQ24012.1"/>
    </source>
</evidence>
<reference evidence="2" key="1">
    <citation type="submission" date="2015-11" db="EMBL/GenBank/DDBJ databases">
        <title>Draft Genome Sequence of the Radioresistant Bacterium Deinococcus grandis, Isolated from Freshwater Fish in Japan.</title>
        <authorList>
            <person name="Satoh K."/>
            <person name="Onodera T."/>
            <person name="Omoso K."/>
            <person name="Takeda-Yano K."/>
            <person name="Katayama T."/>
            <person name="Oono Y."/>
            <person name="Narumi I."/>
        </authorList>
    </citation>
    <scope>NUCLEOTIDE SEQUENCE [LARGE SCALE GENOMIC DNA]</scope>
    <source>
        <strain evidence="2">ATCC 43672</strain>
    </source>
</reference>
<accession>A0A124BSD5</accession>
<evidence type="ECO:0000313" key="2">
    <source>
        <dbReference type="Proteomes" id="UP000056209"/>
    </source>
</evidence>
<keyword evidence="2" id="KW-1185">Reference proteome</keyword>
<protein>
    <submittedName>
        <fullName evidence="1">Uncharacterized protein</fullName>
    </submittedName>
</protein>
<gene>
    <name evidence="1" type="ORF">DEIGR_500005</name>
</gene>
<name>A0A124BSD5_9DEIO</name>
<dbReference type="AlphaFoldDB" id="A0A124BSD5"/>
<dbReference type="EMBL" id="BCMS01000007">
    <property type="protein sequence ID" value="GAQ24012.1"/>
    <property type="molecule type" value="Genomic_DNA"/>
</dbReference>
<organism evidence="1 2">
    <name type="scientific">Deinococcus grandis</name>
    <dbReference type="NCBI Taxonomy" id="57498"/>
    <lineage>
        <taxon>Bacteria</taxon>
        <taxon>Thermotogati</taxon>
        <taxon>Deinococcota</taxon>
        <taxon>Deinococci</taxon>
        <taxon>Deinococcales</taxon>
        <taxon>Deinococcaceae</taxon>
        <taxon>Deinococcus</taxon>
    </lineage>
</organism>
<proteinExistence type="predicted"/>
<dbReference type="Proteomes" id="UP000056209">
    <property type="component" value="Unassembled WGS sequence"/>
</dbReference>
<comment type="caution">
    <text evidence="1">The sequence shown here is derived from an EMBL/GenBank/DDBJ whole genome shotgun (WGS) entry which is preliminary data.</text>
</comment>
<sequence length="80" mass="8875">MTAVVHPRRSHLAAYHVRQREKADAELAPLLDEAARMRAAGATWEEVAAHCRSLGFVGRSGRPVTTSALYQIARRRRPGL</sequence>